<dbReference type="EMBL" id="GEDG01025222">
    <property type="protein sequence ID" value="JAP15400.1"/>
    <property type="molecule type" value="Transcribed_RNA"/>
</dbReference>
<reference evidence="1" key="1">
    <citation type="submission" date="2015-12" db="EMBL/GenBank/DDBJ databases">
        <title>Gene expression during late stages of embryo sac development: a critical building block for successful pollen-pistil interactions.</title>
        <authorList>
            <person name="Liu Y."/>
            <person name="Joly V."/>
            <person name="Sabar M."/>
            <person name="Matton D.P."/>
        </authorList>
    </citation>
    <scope>NUCLEOTIDE SEQUENCE</scope>
</reference>
<proteinExistence type="predicted"/>
<organism evidence="1">
    <name type="scientific">Solanum chacoense</name>
    <name type="common">Chaco potato</name>
    <dbReference type="NCBI Taxonomy" id="4108"/>
    <lineage>
        <taxon>Eukaryota</taxon>
        <taxon>Viridiplantae</taxon>
        <taxon>Streptophyta</taxon>
        <taxon>Embryophyta</taxon>
        <taxon>Tracheophyta</taxon>
        <taxon>Spermatophyta</taxon>
        <taxon>Magnoliopsida</taxon>
        <taxon>eudicotyledons</taxon>
        <taxon>Gunneridae</taxon>
        <taxon>Pentapetalae</taxon>
        <taxon>asterids</taxon>
        <taxon>lamiids</taxon>
        <taxon>Solanales</taxon>
        <taxon>Solanaceae</taxon>
        <taxon>Solanoideae</taxon>
        <taxon>Solaneae</taxon>
        <taxon>Solanum</taxon>
    </lineage>
</organism>
<evidence type="ECO:0000313" key="1">
    <source>
        <dbReference type="EMBL" id="JAP15400.1"/>
    </source>
</evidence>
<sequence length="77" mass="9109">MAEKLILLVTFKENPFCRRCKIQTSYKLPHLFPNKCSSPQQKQLLHEHLILQNLLDPYSIVYDIDKDTTKIHKQSIN</sequence>
<name>A0A0V0H545_SOLCH</name>
<protein>
    <submittedName>
        <fullName evidence="1">Putative ovule protein</fullName>
    </submittedName>
</protein>
<accession>A0A0V0H545</accession>
<dbReference type="AlphaFoldDB" id="A0A0V0H545"/>